<dbReference type="PIRSF" id="PIRSF010260">
    <property type="entry name" value="UCP010260"/>
    <property type="match status" value="1"/>
</dbReference>
<accession>A0ABZ1RFA7</accession>
<feature type="region of interest" description="Disordered" evidence="1">
    <location>
        <begin position="1"/>
        <end position="25"/>
    </location>
</feature>
<feature type="domain" description="DUF1990" evidence="2">
    <location>
        <begin position="13"/>
        <end position="167"/>
    </location>
</feature>
<evidence type="ECO:0000256" key="1">
    <source>
        <dbReference type="SAM" id="MobiDB-lite"/>
    </source>
</evidence>
<dbReference type="Pfam" id="PF09348">
    <property type="entry name" value="DUF1990"/>
    <property type="match status" value="1"/>
</dbReference>
<proteinExistence type="predicted"/>
<name>A0ABZ1RFA7_9ACTN</name>
<dbReference type="InterPro" id="IPR018960">
    <property type="entry name" value="DUF1990"/>
</dbReference>
<sequence>MTRLISAGRDTVSYPDRGATRRRPLPAGYHHLHHRTRIGQGRAAFEAAGVAVTTFHAHRASGMRVRADAGAVRPGSRVVVGIGIGPLRIEAPCEVIWTAYEPRRIGFAYGTLAGHPECGEESFLVDIDADGAVWFEVTAFSRPATWYTRLAGPVVPFLQLRYARWLGHRLRRLATAARPA</sequence>
<evidence type="ECO:0000313" key="4">
    <source>
        <dbReference type="Proteomes" id="UP001432075"/>
    </source>
</evidence>
<dbReference type="Proteomes" id="UP001432075">
    <property type="component" value="Chromosome"/>
</dbReference>
<dbReference type="EMBL" id="CP108057">
    <property type="protein sequence ID" value="WUO45490.1"/>
    <property type="molecule type" value="Genomic_DNA"/>
</dbReference>
<dbReference type="RefSeq" id="WP_328775490.1">
    <property type="nucleotide sequence ID" value="NZ_CP108057.1"/>
</dbReference>
<evidence type="ECO:0000313" key="3">
    <source>
        <dbReference type="EMBL" id="WUO45490.1"/>
    </source>
</evidence>
<protein>
    <submittedName>
        <fullName evidence="3">DUF1990 domain-containing protein</fullName>
    </submittedName>
</protein>
<dbReference type="InterPro" id="IPR014457">
    <property type="entry name" value="UCP010260"/>
</dbReference>
<gene>
    <name evidence="3" type="ORF">OHU17_06380</name>
</gene>
<dbReference type="PANTHER" id="PTHR34202">
    <property type="entry name" value="UPF0548 PROTEIN"/>
    <property type="match status" value="1"/>
</dbReference>
<keyword evidence="4" id="KW-1185">Reference proteome</keyword>
<organism evidence="3 4">
    <name type="scientific">Streptomyces goshikiensis</name>
    <dbReference type="NCBI Taxonomy" id="1942"/>
    <lineage>
        <taxon>Bacteria</taxon>
        <taxon>Bacillati</taxon>
        <taxon>Actinomycetota</taxon>
        <taxon>Actinomycetes</taxon>
        <taxon>Kitasatosporales</taxon>
        <taxon>Streptomycetaceae</taxon>
        <taxon>Streptomyces</taxon>
    </lineage>
</organism>
<reference evidence="3" key="1">
    <citation type="submission" date="2022-10" db="EMBL/GenBank/DDBJ databases">
        <title>The complete genomes of actinobacterial strains from the NBC collection.</title>
        <authorList>
            <person name="Joergensen T.S."/>
            <person name="Alvarez Arevalo M."/>
            <person name="Sterndorff E.B."/>
            <person name="Faurdal D."/>
            <person name="Vuksanovic O."/>
            <person name="Mourched A.-S."/>
            <person name="Charusanti P."/>
            <person name="Shaw S."/>
            <person name="Blin K."/>
            <person name="Weber T."/>
        </authorList>
    </citation>
    <scope>NUCLEOTIDE SEQUENCE</scope>
    <source>
        <strain evidence="3">NBC_00283</strain>
    </source>
</reference>
<dbReference type="PANTHER" id="PTHR34202:SF1">
    <property type="entry name" value="UPF0548 PROTEIN"/>
    <property type="match status" value="1"/>
</dbReference>
<evidence type="ECO:0000259" key="2">
    <source>
        <dbReference type="Pfam" id="PF09348"/>
    </source>
</evidence>